<name>A0AAE3SIK2_9BACT</name>
<feature type="signal peptide" evidence="1">
    <location>
        <begin position="1"/>
        <end position="21"/>
    </location>
</feature>
<evidence type="ECO:0000256" key="1">
    <source>
        <dbReference type="SAM" id="SignalP"/>
    </source>
</evidence>
<dbReference type="Gene3D" id="3.90.245.10">
    <property type="entry name" value="Ribonucleoside hydrolase-like"/>
    <property type="match status" value="1"/>
</dbReference>
<accession>A0AAE3SIK2</accession>
<comment type="caution">
    <text evidence="4">The sequence shown here is derived from an EMBL/GenBank/DDBJ whole genome shotgun (WGS) entry which is preliminary data.</text>
</comment>
<keyword evidence="1" id="KW-0732">Signal</keyword>
<dbReference type="InterPro" id="IPR013783">
    <property type="entry name" value="Ig-like_fold"/>
</dbReference>
<dbReference type="EMBL" id="JAPDPI010000003">
    <property type="protein sequence ID" value="MCW3804518.1"/>
    <property type="molecule type" value="Genomic_DNA"/>
</dbReference>
<feature type="domain" description="Cellulose-binding Sde182 nucleoside hydrolase-like" evidence="2">
    <location>
        <begin position="35"/>
        <end position="303"/>
    </location>
</feature>
<feature type="chain" id="PRO_5042197844" evidence="1">
    <location>
        <begin position="22"/>
        <end position="485"/>
    </location>
</feature>
<dbReference type="Pfam" id="PF07632">
    <property type="entry name" value="Sde182_NH-like"/>
    <property type="match status" value="1"/>
</dbReference>
<dbReference type="InterPro" id="IPR011483">
    <property type="entry name" value="Sde182_NH-like"/>
</dbReference>
<proteinExistence type="predicted"/>
<dbReference type="GO" id="GO:0016799">
    <property type="term" value="F:hydrolase activity, hydrolyzing N-glycosyl compounds"/>
    <property type="evidence" value="ECO:0007669"/>
    <property type="project" value="InterPro"/>
</dbReference>
<feature type="domain" description="Cellulose-binding Sde182 C-terminal" evidence="3">
    <location>
        <begin position="392"/>
        <end position="484"/>
    </location>
</feature>
<keyword evidence="5" id="KW-1185">Reference proteome</keyword>
<evidence type="ECO:0000259" key="3">
    <source>
        <dbReference type="Pfam" id="PF21027"/>
    </source>
</evidence>
<dbReference type="Gene3D" id="2.60.40.10">
    <property type="entry name" value="Immunoglobulins"/>
    <property type="match status" value="1"/>
</dbReference>
<protein>
    <submittedName>
        <fullName evidence="4">DUF1593 domain-containing protein</fullName>
    </submittedName>
</protein>
<gene>
    <name evidence="4" type="ORF">OM074_02710</name>
</gene>
<dbReference type="InterPro" id="IPR036452">
    <property type="entry name" value="Ribo_hydro-like"/>
</dbReference>
<evidence type="ECO:0000313" key="5">
    <source>
        <dbReference type="Proteomes" id="UP001207408"/>
    </source>
</evidence>
<dbReference type="InterPro" id="IPR048527">
    <property type="entry name" value="Sde182_C"/>
</dbReference>
<reference evidence="4" key="1">
    <citation type="submission" date="2022-10" db="EMBL/GenBank/DDBJ databases">
        <authorList>
            <person name="Yu W.X."/>
        </authorList>
    </citation>
    <scope>NUCLEOTIDE SEQUENCE</scope>
    <source>
        <strain evidence="4">D04</strain>
    </source>
</reference>
<dbReference type="AlphaFoldDB" id="A0AAE3SIK2"/>
<sequence length="485" mass="54820">MRCLAFLICFCAILFSASVGAAQAYHVFGKNEKPRVIVLTDISSSSGDPDDKQSLVRFLLYANEFDIEGLIASSACIRRKSNETGEPSPIEIENRVRAYGKVLPNLRLHSKEYPSEEYLLSIIKKGMLTGRKPGSSSNANGWPIEETIGKNKDTEASNLIIQSIDKDDDRPLWICVWGGPMDLAQALWRIRKDRSKKELAKAIAKLRVYAWGHQDLGGQWIRDNFPDLFYINSTAGIIYNANPYLRSVSWLETHVRKEHGALGELYPIRDPGIGEGDTETYLGLIPNGLSFMEHPDWGGWGGRMKPDIDDPNMWVDLTLEKSFKDANTFERLEAEEHSKIDRWAPEFQNDFQARMDWCVKDFEKANHPPQVVVNGDSTLAPIYCTEKAGEKMVFDAGLSRDPDGDLLFYHWFVYDEVSTVKGVQVTHEKKSSTQQDGYASKTPEWEKAVVTLPEGETGVLHLILACTDYGYPALTRYRRIVIKVE</sequence>
<dbReference type="Proteomes" id="UP001207408">
    <property type="component" value="Unassembled WGS sequence"/>
</dbReference>
<organism evidence="4 5">
    <name type="scientific">Plebeiibacterium marinum</name>
    <dbReference type="NCBI Taxonomy" id="2992111"/>
    <lineage>
        <taxon>Bacteria</taxon>
        <taxon>Pseudomonadati</taxon>
        <taxon>Bacteroidota</taxon>
        <taxon>Bacteroidia</taxon>
        <taxon>Marinilabiliales</taxon>
        <taxon>Marinilabiliaceae</taxon>
        <taxon>Plebeiibacterium</taxon>
    </lineage>
</organism>
<dbReference type="SUPFAM" id="SSF53590">
    <property type="entry name" value="Nucleoside hydrolase"/>
    <property type="match status" value="1"/>
</dbReference>
<evidence type="ECO:0000259" key="2">
    <source>
        <dbReference type="Pfam" id="PF07632"/>
    </source>
</evidence>
<dbReference type="Pfam" id="PF21027">
    <property type="entry name" value="Sde0182_C"/>
    <property type="match status" value="1"/>
</dbReference>
<evidence type="ECO:0000313" key="4">
    <source>
        <dbReference type="EMBL" id="MCW3804518.1"/>
    </source>
</evidence>
<dbReference type="RefSeq" id="WP_301197739.1">
    <property type="nucleotide sequence ID" value="NZ_JAPDPI010000003.1"/>
</dbReference>